<comment type="caution">
    <text evidence="3">The sequence shown here is derived from an EMBL/GenBank/DDBJ whole genome shotgun (WGS) entry which is preliminary data.</text>
</comment>
<name>A0A2G2WCF1_CAPBA</name>
<evidence type="ECO:0000256" key="2">
    <source>
        <dbReference type="SAM" id="MobiDB-lite"/>
    </source>
</evidence>
<dbReference type="EMBL" id="MLFT02000007">
    <property type="protein sequence ID" value="PHT42908.1"/>
    <property type="molecule type" value="Genomic_DNA"/>
</dbReference>
<keyword evidence="1" id="KW-0175">Coiled coil</keyword>
<feature type="region of interest" description="Disordered" evidence="2">
    <location>
        <begin position="1"/>
        <end position="24"/>
    </location>
</feature>
<dbReference type="AlphaFoldDB" id="A0A2G2WCF1"/>
<evidence type="ECO:0000313" key="4">
    <source>
        <dbReference type="Proteomes" id="UP000224567"/>
    </source>
</evidence>
<protein>
    <submittedName>
        <fullName evidence="3">Uncharacterized protein</fullName>
    </submittedName>
</protein>
<evidence type="ECO:0000256" key="1">
    <source>
        <dbReference type="SAM" id="Coils"/>
    </source>
</evidence>
<keyword evidence="4" id="KW-1185">Reference proteome</keyword>
<dbReference type="STRING" id="33114.A0A2G2WCF1"/>
<accession>A0A2G2WCF1</accession>
<feature type="coiled-coil region" evidence="1">
    <location>
        <begin position="178"/>
        <end position="208"/>
    </location>
</feature>
<gene>
    <name evidence="3" type="ORF">CQW23_16933</name>
</gene>
<dbReference type="OrthoDB" id="1304813at2759"/>
<evidence type="ECO:0000313" key="3">
    <source>
        <dbReference type="EMBL" id="PHT42908.1"/>
    </source>
</evidence>
<dbReference type="Proteomes" id="UP000224567">
    <property type="component" value="Unassembled WGS sequence"/>
</dbReference>
<reference evidence="4" key="2">
    <citation type="journal article" date="2017" name="J. Anim. Genet.">
        <title>Multiple reference genome sequences of hot pepper reveal the massive evolution of plant disease resistance genes by retroduplication.</title>
        <authorList>
            <person name="Kim S."/>
            <person name="Park J."/>
            <person name="Yeom S.-I."/>
            <person name="Kim Y.-M."/>
            <person name="Seo E."/>
            <person name="Kim K.-T."/>
            <person name="Kim M.-S."/>
            <person name="Lee J.M."/>
            <person name="Cheong K."/>
            <person name="Shin H.-S."/>
            <person name="Kim S.-B."/>
            <person name="Han K."/>
            <person name="Lee J."/>
            <person name="Park M."/>
            <person name="Lee H.-A."/>
            <person name="Lee H.-Y."/>
            <person name="Lee Y."/>
            <person name="Oh S."/>
            <person name="Lee J.H."/>
            <person name="Choi E."/>
            <person name="Choi E."/>
            <person name="Lee S.E."/>
            <person name="Jeon J."/>
            <person name="Kim H."/>
            <person name="Choi G."/>
            <person name="Song H."/>
            <person name="Lee J."/>
            <person name="Lee S.-C."/>
            <person name="Kwon J.-K."/>
            <person name="Lee H.-Y."/>
            <person name="Koo N."/>
            <person name="Hong Y."/>
            <person name="Kim R.W."/>
            <person name="Kang W.-H."/>
            <person name="Huh J.H."/>
            <person name="Kang B.-C."/>
            <person name="Yang T.-J."/>
            <person name="Lee Y.-H."/>
            <person name="Bennetzen J.L."/>
            <person name="Choi D."/>
        </authorList>
    </citation>
    <scope>NUCLEOTIDE SEQUENCE [LARGE SCALE GENOMIC DNA]</scope>
    <source>
        <strain evidence="4">cv. PBC81</strain>
    </source>
</reference>
<proteinExistence type="predicted"/>
<sequence>MSILPHKVPNKRSFEDENASSHGDHCWKKVRSSLEELSNANLHVVEIFNDDISSSRMLTTIKEVVSKLREEFVMKAWVSIRNKFEGLTVNRASFLTDKVQVVLKDMSGIGVDISPLQHLLEYFFKTSTSYDQERSTLIDEAAEIGKSDSYLKAKEHLELMMKERANKSGELSSSYQSLEKARKKVKKLKALRDAAKEIESKVSVAEEEFSKCADIFLAIENASNDVEKKKQELEASL</sequence>
<reference evidence="3 4" key="1">
    <citation type="journal article" date="2017" name="Genome Biol.">
        <title>New reference genome sequences of hot pepper reveal the massive evolution of plant disease-resistance genes by retroduplication.</title>
        <authorList>
            <person name="Kim S."/>
            <person name="Park J."/>
            <person name="Yeom S.I."/>
            <person name="Kim Y.M."/>
            <person name="Seo E."/>
            <person name="Kim K.T."/>
            <person name="Kim M.S."/>
            <person name="Lee J.M."/>
            <person name="Cheong K."/>
            <person name="Shin H.S."/>
            <person name="Kim S.B."/>
            <person name="Han K."/>
            <person name="Lee J."/>
            <person name="Park M."/>
            <person name="Lee H.A."/>
            <person name="Lee H.Y."/>
            <person name="Lee Y."/>
            <person name="Oh S."/>
            <person name="Lee J.H."/>
            <person name="Choi E."/>
            <person name="Choi E."/>
            <person name="Lee S.E."/>
            <person name="Jeon J."/>
            <person name="Kim H."/>
            <person name="Choi G."/>
            <person name="Song H."/>
            <person name="Lee J."/>
            <person name="Lee S.C."/>
            <person name="Kwon J.K."/>
            <person name="Lee H.Y."/>
            <person name="Koo N."/>
            <person name="Hong Y."/>
            <person name="Kim R.W."/>
            <person name="Kang W.H."/>
            <person name="Huh J.H."/>
            <person name="Kang B.C."/>
            <person name="Yang T.J."/>
            <person name="Lee Y.H."/>
            <person name="Bennetzen J.L."/>
            <person name="Choi D."/>
        </authorList>
    </citation>
    <scope>NUCLEOTIDE SEQUENCE [LARGE SCALE GENOMIC DNA]</scope>
    <source>
        <strain evidence="4">cv. PBC81</strain>
    </source>
</reference>
<organism evidence="3 4">
    <name type="scientific">Capsicum baccatum</name>
    <name type="common">Peruvian pepper</name>
    <dbReference type="NCBI Taxonomy" id="33114"/>
    <lineage>
        <taxon>Eukaryota</taxon>
        <taxon>Viridiplantae</taxon>
        <taxon>Streptophyta</taxon>
        <taxon>Embryophyta</taxon>
        <taxon>Tracheophyta</taxon>
        <taxon>Spermatophyta</taxon>
        <taxon>Magnoliopsida</taxon>
        <taxon>eudicotyledons</taxon>
        <taxon>Gunneridae</taxon>
        <taxon>Pentapetalae</taxon>
        <taxon>asterids</taxon>
        <taxon>lamiids</taxon>
        <taxon>Solanales</taxon>
        <taxon>Solanaceae</taxon>
        <taxon>Solanoideae</taxon>
        <taxon>Capsiceae</taxon>
        <taxon>Capsicum</taxon>
    </lineage>
</organism>